<proteinExistence type="inferred from homology"/>
<dbReference type="PANTHER" id="PTHR48086">
    <property type="entry name" value="SODIUM/PROLINE SYMPORTER-RELATED"/>
    <property type="match status" value="1"/>
</dbReference>
<dbReference type="RefSeq" id="WP_242381470.1">
    <property type="nucleotide sequence ID" value="NZ_JAKRKC020000002.1"/>
</dbReference>
<dbReference type="InterPro" id="IPR050277">
    <property type="entry name" value="Sodium:Solute_Symporter"/>
</dbReference>
<evidence type="ECO:0000256" key="6">
    <source>
        <dbReference type="ARBA" id="ARBA00022847"/>
    </source>
</evidence>
<keyword evidence="12" id="KW-1185">Reference proteome</keyword>
<keyword evidence="3" id="KW-0813">Transport</keyword>
<feature type="transmembrane region" description="Helical" evidence="10">
    <location>
        <begin position="111"/>
        <end position="130"/>
    </location>
</feature>
<evidence type="ECO:0000256" key="3">
    <source>
        <dbReference type="ARBA" id="ARBA00022448"/>
    </source>
</evidence>
<comment type="caution">
    <text evidence="11">The sequence shown here is derived from an EMBL/GenBank/DDBJ whole genome shotgun (WGS) entry which is preliminary data.</text>
</comment>
<reference evidence="11 12" key="1">
    <citation type="submission" date="2022-04" db="EMBL/GenBank/DDBJ databases">
        <title>Genome draft of Actinomadura sp. ATCC 31491.</title>
        <authorList>
            <person name="Shi X."/>
            <person name="Du Y."/>
        </authorList>
    </citation>
    <scope>NUCLEOTIDE SEQUENCE [LARGE SCALE GENOMIC DNA]</scope>
    <source>
        <strain evidence="11 12">ATCC 31491</strain>
    </source>
</reference>
<keyword evidence="8 10" id="KW-0472">Membrane</keyword>
<dbReference type="InterPro" id="IPR038377">
    <property type="entry name" value="Na/Glc_symporter_sf"/>
</dbReference>
<keyword evidence="6" id="KW-0769">Symport</keyword>
<feature type="transmembrane region" description="Helical" evidence="10">
    <location>
        <begin position="225"/>
        <end position="248"/>
    </location>
</feature>
<feature type="transmembrane region" description="Helical" evidence="10">
    <location>
        <begin position="404"/>
        <end position="425"/>
    </location>
</feature>
<evidence type="ECO:0000256" key="10">
    <source>
        <dbReference type="SAM" id="Phobius"/>
    </source>
</evidence>
<evidence type="ECO:0000256" key="4">
    <source>
        <dbReference type="ARBA" id="ARBA00022475"/>
    </source>
</evidence>
<keyword evidence="5 10" id="KW-0812">Transmembrane</keyword>
<comment type="similarity">
    <text evidence="2 9">Belongs to the sodium:solute symporter (SSF) (TC 2.A.21) family.</text>
</comment>
<organism evidence="11 12">
    <name type="scientific">Actinomadura luzonensis</name>
    <dbReference type="NCBI Taxonomy" id="2805427"/>
    <lineage>
        <taxon>Bacteria</taxon>
        <taxon>Bacillati</taxon>
        <taxon>Actinomycetota</taxon>
        <taxon>Actinomycetes</taxon>
        <taxon>Streptosporangiales</taxon>
        <taxon>Thermomonosporaceae</taxon>
        <taxon>Actinomadura</taxon>
    </lineage>
</organism>
<dbReference type="EMBL" id="JAKRKC020000002">
    <property type="protein sequence ID" value="MCK2220756.1"/>
    <property type="molecule type" value="Genomic_DNA"/>
</dbReference>
<gene>
    <name evidence="11" type="ORF">MF672_044170</name>
</gene>
<feature type="transmembrane region" description="Helical" evidence="10">
    <location>
        <begin position="70"/>
        <end position="91"/>
    </location>
</feature>
<evidence type="ECO:0000256" key="1">
    <source>
        <dbReference type="ARBA" id="ARBA00004651"/>
    </source>
</evidence>
<name>A0ABT0G9H1_9ACTN</name>
<dbReference type="InterPro" id="IPR001734">
    <property type="entry name" value="Na/solute_symporter"/>
</dbReference>
<evidence type="ECO:0000256" key="8">
    <source>
        <dbReference type="ARBA" id="ARBA00023136"/>
    </source>
</evidence>
<feature type="transmembrane region" description="Helical" evidence="10">
    <location>
        <begin position="178"/>
        <end position="196"/>
    </location>
</feature>
<evidence type="ECO:0000256" key="5">
    <source>
        <dbReference type="ARBA" id="ARBA00022692"/>
    </source>
</evidence>
<protein>
    <submittedName>
        <fullName evidence="11">Cation acetate symporter</fullName>
    </submittedName>
</protein>
<feature type="transmembrane region" description="Helical" evidence="10">
    <location>
        <begin position="260"/>
        <end position="280"/>
    </location>
</feature>
<dbReference type="PANTHER" id="PTHR48086:SF6">
    <property type="entry name" value="CATION_ACETATE SYMPORTER ACTP"/>
    <property type="match status" value="1"/>
</dbReference>
<comment type="subcellular location">
    <subcellularLocation>
        <location evidence="1">Cell membrane</location>
        <topology evidence="1">Multi-pass membrane protein</topology>
    </subcellularLocation>
</comment>
<accession>A0ABT0G9H1</accession>
<feature type="transmembrane region" description="Helical" evidence="10">
    <location>
        <begin position="349"/>
        <end position="367"/>
    </location>
</feature>
<evidence type="ECO:0000256" key="9">
    <source>
        <dbReference type="RuleBase" id="RU362091"/>
    </source>
</evidence>
<feature type="transmembrane region" description="Helical" evidence="10">
    <location>
        <begin position="373"/>
        <end position="397"/>
    </location>
</feature>
<evidence type="ECO:0000256" key="7">
    <source>
        <dbReference type="ARBA" id="ARBA00022989"/>
    </source>
</evidence>
<feature type="transmembrane region" description="Helical" evidence="10">
    <location>
        <begin position="310"/>
        <end position="337"/>
    </location>
</feature>
<dbReference type="PROSITE" id="PS50283">
    <property type="entry name" value="NA_SOLUT_SYMP_3"/>
    <property type="match status" value="1"/>
</dbReference>
<dbReference type="Pfam" id="PF00474">
    <property type="entry name" value="SSF"/>
    <property type="match status" value="1"/>
</dbReference>
<sequence length="494" mass="49645">MLTGVAFVVVLCVAAAAARPRRSRRAADFHAAATPVPPWWNGAAITSEITSAAACLGIAGLIATRGGPMVWYPVGAAAGFVVLLALVAAPLRRSGTYTLPGFAEWRLGSAAVRRAATGLVLVVGLALMVAQLHAAGVVVRLLTGLPSWPGWAAVAVAALAVAFAGGAGSVTSVQASQFWLKLAVFAGVGAVCWWTAGTRPLVGFEGGYRPGVPGLAGAGDPSLPGVLAVLPACALGVVGLPNVIVRLYTSRDAGGARRSILATQVLLAVFCVVPALYGVLGRAQAARGRADEVVLLLPARMLPGAAGQALTALLAAGAFAAFLATTGGVLVAVGGAVSSCARRPGVTTFRLAVTAVLLAALVVTALTGPRASVALVLLGFSLSAATLCPLLVLGIWWPRLTDAGVLAGFAVGGGVTAALVCRVGVNLGVNLGVLTSHPAPLAVPAGFAAMVMISLVTPRRVPRGVGRMMARMHVPEHRASPLGYRSSPPDDRSS</sequence>
<keyword evidence="7 10" id="KW-1133">Transmembrane helix</keyword>
<dbReference type="Gene3D" id="1.20.1730.10">
    <property type="entry name" value="Sodium/glucose cotransporter"/>
    <property type="match status" value="1"/>
</dbReference>
<feature type="transmembrane region" description="Helical" evidence="10">
    <location>
        <begin position="437"/>
        <end position="457"/>
    </location>
</feature>
<dbReference type="Proteomes" id="UP001317259">
    <property type="component" value="Unassembled WGS sequence"/>
</dbReference>
<keyword evidence="4" id="KW-1003">Cell membrane</keyword>
<evidence type="ECO:0000313" key="12">
    <source>
        <dbReference type="Proteomes" id="UP001317259"/>
    </source>
</evidence>
<evidence type="ECO:0000313" key="11">
    <source>
        <dbReference type="EMBL" id="MCK2220756.1"/>
    </source>
</evidence>
<evidence type="ECO:0000256" key="2">
    <source>
        <dbReference type="ARBA" id="ARBA00006434"/>
    </source>
</evidence>
<feature type="transmembrane region" description="Helical" evidence="10">
    <location>
        <begin position="150"/>
        <end position="171"/>
    </location>
</feature>